<dbReference type="InterPro" id="IPR019219">
    <property type="entry name" value="DUF2130"/>
</dbReference>
<evidence type="ECO:0000313" key="3">
    <source>
        <dbReference type="Proteomes" id="UP000007394"/>
    </source>
</evidence>
<dbReference type="STRING" id="945713.IALB_1228"/>
<dbReference type="RefSeq" id="WP_014560094.1">
    <property type="nucleotide sequence ID" value="NC_017464.1"/>
</dbReference>
<name>I0AIY2_IGNAJ</name>
<dbReference type="HOGENOM" id="CLU_719191_0_0_10"/>
<dbReference type="AlphaFoldDB" id="I0AIY2"/>
<dbReference type="SUPFAM" id="SSF75712">
    <property type="entry name" value="Rad50 coiled-coil Zn hook"/>
    <property type="match status" value="1"/>
</dbReference>
<dbReference type="Proteomes" id="UP000007394">
    <property type="component" value="Chromosome"/>
</dbReference>
<feature type="coiled-coil region" evidence="1">
    <location>
        <begin position="28"/>
        <end position="81"/>
    </location>
</feature>
<proteinExistence type="predicted"/>
<dbReference type="eggNOG" id="COG4487">
    <property type="taxonomic scope" value="Bacteria"/>
</dbReference>
<protein>
    <recommendedName>
        <fullName evidence="4">DUF2130 domain-containing protein</fullName>
    </recommendedName>
</protein>
<keyword evidence="3" id="KW-1185">Reference proteome</keyword>
<evidence type="ECO:0000313" key="2">
    <source>
        <dbReference type="EMBL" id="AFH48939.1"/>
    </source>
</evidence>
<reference evidence="2 3" key="1">
    <citation type="journal article" date="2012" name="Front. Microbiol.">
        <title>Complete genome of Ignavibacterium album, a metabolically versatile, flagellated, facultative anaerobe from the phylum Chlorobi.</title>
        <authorList>
            <person name="Liu Z."/>
            <person name="Frigaard N.-U."/>
            <person name="Vogl K."/>
            <person name="Iino T."/>
            <person name="Ohkuma M."/>
            <person name="Overmann J."/>
            <person name="Bryant D.A."/>
        </authorList>
    </citation>
    <scope>NUCLEOTIDE SEQUENCE [LARGE SCALE GENOMIC DNA]</scope>
    <source>
        <strain evidence="3">DSM 19864 / JCM 16511 / NBRC 101810 / Mat9-16</strain>
    </source>
</reference>
<organism evidence="2 3">
    <name type="scientific">Ignavibacterium album (strain DSM 19864 / JCM 16511 / NBRC 101810 / Mat9-16)</name>
    <dbReference type="NCBI Taxonomy" id="945713"/>
    <lineage>
        <taxon>Bacteria</taxon>
        <taxon>Pseudomonadati</taxon>
        <taxon>Ignavibacteriota</taxon>
        <taxon>Ignavibacteria</taxon>
        <taxon>Ignavibacteriales</taxon>
        <taxon>Ignavibacteriaceae</taxon>
        <taxon>Ignavibacterium</taxon>
    </lineage>
</organism>
<sequence length="384" mass="45644">MKKLFCPVCGKPLTQEEYDKALGLWKEKQEHIKHLEAEQKKFKEQQKQYEIQIREAQKKILEERKKLKLEAQKLLQKQKEELLDSFRKKMETEIKKGIESGVREQKKQFIKQSAELRKTQNKMKRLKESLRLSASKYEKANEEIKRLKEQIEKGITPQIEGLLEEKTLMNKLQELYPDDKFIHTGKGGDIIQIIFDQKKEVGKIVYECKKVKNFDKKFIEQAKNARKQREADFAILITNAFPSKKQYYFVEKNVFVISPVSLEPITYTLRESLIRIALLKLTNEAKEKAVQQIYNYLSGNEYKNRINEISQHLIDLGNELSKEISTHKNLWLKRYNAYKSIYSDVNLIDYKLKEFLQNKIPDKEMKLIQSPKKEFIQISEFENN</sequence>
<keyword evidence="1" id="KW-0175">Coiled coil</keyword>
<dbReference type="EMBL" id="CP003418">
    <property type="protein sequence ID" value="AFH48939.1"/>
    <property type="molecule type" value="Genomic_DNA"/>
</dbReference>
<dbReference type="KEGG" id="ial:IALB_1228"/>
<accession>I0AIY2</accession>
<dbReference type="OrthoDB" id="9765972at2"/>
<dbReference type="Pfam" id="PF09903">
    <property type="entry name" value="DUF2130"/>
    <property type="match status" value="1"/>
</dbReference>
<evidence type="ECO:0008006" key="4">
    <source>
        <dbReference type="Google" id="ProtNLM"/>
    </source>
</evidence>
<evidence type="ECO:0000256" key="1">
    <source>
        <dbReference type="SAM" id="Coils"/>
    </source>
</evidence>
<gene>
    <name evidence="2" type="ordered locus">IALB_1228</name>
</gene>
<feature type="coiled-coil region" evidence="1">
    <location>
        <begin position="109"/>
        <end position="154"/>
    </location>
</feature>